<feature type="compositionally biased region" description="Low complexity" evidence="1">
    <location>
        <begin position="16"/>
        <end position="30"/>
    </location>
</feature>
<gene>
    <name evidence="2" type="ORF">QR98_0083290</name>
</gene>
<proteinExistence type="predicted"/>
<sequence>MNPSNGKKIDQKTQPSSISSVSGASGSTISNPSSEAMIAQRDYRYEAYKSPTLLDWSKSNLFRSQQTIETNQLESSSTTSQHNASTNTASSINKMISLESAEYRNDALFIRIEEKTISYSI</sequence>
<organism evidence="2 3">
    <name type="scientific">Sarcoptes scabiei</name>
    <name type="common">Itch mite</name>
    <name type="synonym">Acarus scabiei</name>
    <dbReference type="NCBI Taxonomy" id="52283"/>
    <lineage>
        <taxon>Eukaryota</taxon>
        <taxon>Metazoa</taxon>
        <taxon>Ecdysozoa</taxon>
        <taxon>Arthropoda</taxon>
        <taxon>Chelicerata</taxon>
        <taxon>Arachnida</taxon>
        <taxon>Acari</taxon>
        <taxon>Acariformes</taxon>
        <taxon>Sarcoptiformes</taxon>
        <taxon>Astigmata</taxon>
        <taxon>Psoroptidia</taxon>
        <taxon>Sarcoptoidea</taxon>
        <taxon>Sarcoptidae</taxon>
        <taxon>Sarcoptinae</taxon>
        <taxon>Sarcoptes</taxon>
    </lineage>
</organism>
<evidence type="ECO:0000256" key="1">
    <source>
        <dbReference type="SAM" id="MobiDB-lite"/>
    </source>
</evidence>
<dbReference type="OrthoDB" id="5959615at2759"/>
<dbReference type="EMBL" id="JXLN01014086">
    <property type="protein sequence ID" value="KPM09784.1"/>
    <property type="molecule type" value="Genomic_DNA"/>
</dbReference>
<reference evidence="2 3" key="1">
    <citation type="journal article" date="2015" name="Parasit. Vectors">
        <title>Draft genome of the scabies mite.</title>
        <authorList>
            <person name="Rider S.D.Jr."/>
            <person name="Morgan M.S."/>
            <person name="Arlian L.G."/>
        </authorList>
    </citation>
    <scope>NUCLEOTIDE SEQUENCE [LARGE SCALE GENOMIC DNA]</scope>
    <source>
        <strain evidence="2">Arlian Lab</strain>
    </source>
</reference>
<protein>
    <submittedName>
        <fullName evidence="2">Uncharacterized protein</fullName>
    </submittedName>
</protein>
<evidence type="ECO:0000313" key="3">
    <source>
        <dbReference type="Proteomes" id="UP000616769"/>
    </source>
</evidence>
<dbReference type="Proteomes" id="UP000616769">
    <property type="component" value="Unassembled WGS sequence"/>
</dbReference>
<accession>A0A132AFM5</accession>
<name>A0A132AFM5_SARSC</name>
<dbReference type="VEuPathDB" id="VectorBase:SSCA001633"/>
<comment type="caution">
    <text evidence="2">The sequence shown here is derived from an EMBL/GenBank/DDBJ whole genome shotgun (WGS) entry which is preliminary data.</text>
</comment>
<evidence type="ECO:0000313" key="2">
    <source>
        <dbReference type="EMBL" id="KPM09784.1"/>
    </source>
</evidence>
<dbReference type="AlphaFoldDB" id="A0A132AFM5"/>
<feature type="region of interest" description="Disordered" evidence="1">
    <location>
        <begin position="1"/>
        <end position="34"/>
    </location>
</feature>
<feature type="region of interest" description="Disordered" evidence="1">
    <location>
        <begin position="67"/>
        <end position="88"/>
    </location>
</feature>